<proteinExistence type="predicted"/>
<dbReference type="InterPro" id="IPR014710">
    <property type="entry name" value="RmlC-like_jellyroll"/>
</dbReference>
<organism evidence="7 8">
    <name type="scientific">Fredinandcohnia quinoae</name>
    <dbReference type="NCBI Taxonomy" id="2918902"/>
    <lineage>
        <taxon>Bacteria</taxon>
        <taxon>Bacillati</taxon>
        <taxon>Bacillota</taxon>
        <taxon>Bacilli</taxon>
        <taxon>Bacillales</taxon>
        <taxon>Bacillaceae</taxon>
        <taxon>Fredinandcohnia</taxon>
    </lineage>
</organism>
<comment type="caution">
    <text evidence="7">The sequence shown here is derived from an EMBL/GenBank/DDBJ whole genome shotgun (WGS) entry which is preliminary data.</text>
</comment>
<dbReference type="PRINTS" id="PR00034">
    <property type="entry name" value="HTHCRP"/>
</dbReference>
<evidence type="ECO:0000256" key="3">
    <source>
        <dbReference type="ARBA" id="ARBA00023159"/>
    </source>
</evidence>
<keyword evidence="3" id="KW-0010">Activator</keyword>
<dbReference type="CDD" id="cd00092">
    <property type="entry name" value="HTH_CRP"/>
    <property type="match status" value="1"/>
</dbReference>
<dbReference type="CDD" id="cd00038">
    <property type="entry name" value="CAP_ED"/>
    <property type="match status" value="1"/>
</dbReference>
<keyword evidence="8" id="KW-1185">Reference proteome</keyword>
<dbReference type="Gene3D" id="1.10.10.10">
    <property type="entry name" value="Winged helix-like DNA-binding domain superfamily/Winged helix DNA-binding domain"/>
    <property type="match status" value="1"/>
</dbReference>
<dbReference type="SUPFAM" id="SSF51206">
    <property type="entry name" value="cAMP-binding domain-like"/>
    <property type="match status" value="1"/>
</dbReference>
<keyword evidence="1" id="KW-0805">Transcription regulation</keyword>
<dbReference type="SMART" id="SM00419">
    <property type="entry name" value="HTH_CRP"/>
    <property type="match status" value="1"/>
</dbReference>
<accession>A0AAW5E5F2</accession>
<evidence type="ECO:0000256" key="2">
    <source>
        <dbReference type="ARBA" id="ARBA00023125"/>
    </source>
</evidence>
<feature type="domain" description="Cyclic nucleotide-binding" evidence="5">
    <location>
        <begin position="22"/>
        <end position="94"/>
    </location>
</feature>
<feature type="domain" description="HTH crp-type" evidence="6">
    <location>
        <begin position="157"/>
        <end position="230"/>
    </location>
</feature>
<name>A0AAW5E5F2_9BACI</name>
<dbReference type="InterPro" id="IPR012318">
    <property type="entry name" value="HTH_CRP"/>
</dbReference>
<dbReference type="PANTHER" id="PTHR24567">
    <property type="entry name" value="CRP FAMILY TRANSCRIPTIONAL REGULATORY PROTEIN"/>
    <property type="match status" value="1"/>
</dbReference>
<dbReference type="PROSITE" id="PS50042">
    <property type="entry name" value="CNMP_BINDING_3"/>
    <property type="match status" value="1"/>
</dbReference>
<gene>
    <name evidence="7" type="ORF">MJG50_03250</name>
</gene>
<sequence length="243" mass="27990">MAMVIQEVKHDISHIETVNERINNFLSKDNFNKLQGIMRTIQVQAGNHLFWEGEQVDKMYYIQSGRVKLRTSSESGKEFLLSIKEEGSLLGEIGGFNNALYYSYRAEVSENAEIGVILMSDLKKLMYEFGNFAVEFMSWIGWSQRVTQNKLYDFLFYDKTGALASTIIKLTTTYGVKCAEGILISIELTNKDFGDFIGTSRESVNRVLNAWKREGVIEMIDRKIVIRRLDYLYDICDCVNHTH</sequence>
<dbReference type="SUPFAM" id="SSF46785">
    <property type="entry name" value="Winged helix' DNA-binding domain"/>
    <property type="match status" value="1"/>
</dbReference>
<evidence type="ECO:0000256" key="4">
    <source>
        <dbReference type="ARBA" id="ARBA00023163"/>
    </source>
</evidence>
<evidence type="ECO:0000259" key="5">
    <source>
        <dbReference type="PROSITE" id="PS50042"/>
    </source>
</evidence>
<dbReference type="GO" id="GO:0005829">
    <property type="term" value="C:cytosol"/>
    <property type="evidence" value="ECO:0007669"/>
    <property type="project" value="TreeGrafter"/>
</dbReference>
<dbReference type="InterPro" id="IPR036388">
    <property type="entry name" value="WH-like_DNA-bd_sf"/>
</dbReference>
<dbReference type="Pfam" id="PF13545">
    <property type="entry name" value="HTH_Crp_2"/>
    <property type="match status" value="1"/>
</dbReference>
<evidence type="ECO:0000313" key="8">
    <source>
        <dbReference type="Proteomes" id="UP001431131"/>
    </source>
</evidence>
<reference evidence="7" key="1">
    <citation type="submission" date="2022-02" db="EMBL/GenBank/DDBJ databases">
        <title>Fredinandcohnia quinoae sp. nov. isolated from Chenopodium quinoa seeds.</title>
        <authorList>
            <person name="Saati-Santamaria Z."/>
            <person name="Flores-Felix J.D."/>
            <person name="Igual J.M."/>
            <person name="Velazquez E."/>
            <person name="Garcia-Fraile P."/>
            <person name="Martinez-Molina E."/>
        </authorList>
    </citation>
    <scope>NUCLEOTIDE SEQUENCE</scope>
    <source>
        <strain evidence="7">SECRCQ15</strain>
    </source>
</reference>
<keyword evidence="2" id="KW-0238">DNA-binding</keyword>
<dbReference type="Gene3D" id="2.60.120.10">
    <property type="entry name" value="Jelly Rolls"/>
    <property type="match status" value="1"/>
</dbReference>
<dbReference type="RefSeq" id="WP_240252629.1">
    <property type="nucleotide sequence ID" value="NZ_JAKTTI010000002.1"/>
</dbReference>
<dbReference type="InterPro" id="IPR036390">
    <property type="entry name" value="WH_DNA-bd_sf"/>
</dbReference>
<dbReference type="GO" id="GO:0003700">
    <property type="term" value="F:DNA-binding transcription factor activity"/>
    <property type="evidence" value="ECO:0007669"/>
    <property type="project" value="TreeGrafter"/>
</dbReference>
<dbReference type="Proteomes" id="UP001431131">
    <property type="component" value="Unassembled WGS sequence"/>
</dbReference>
<dbReference type="GO" id="GO:0003677">
    <property type="term" value="F:DNA binding"/>
    <property type="evidence" value="ECO:0007669"/>
    <property type="project" value="UniProtKB-KW"/>
</dbReference>
<dbReference type="PROSITE" id="PS51063">
    <property type="entry name" value="HTH_CRP_2"/>
    <property type="match status" value="1"/>
</dbReference>
<dbReference type="PANTHER" id="PTHR24567:SF74">
    <property type="entry name" value="HTH-TYPE TRANSCRIPTIONAL REGULATOR ARCR"/>
    <property type="match status" value="1"/>
</dbReference>
<dbReference type="SMART" id="SM00100">
    <property type="entry name" value="cNMP"/>
    <property type="match status" value="1"/>
</dbReference>
<dbReference type="InterPro" id="IPR000595">
    <property type="entry name" value="cNMP-bd_dom"/>
</dbReference>
<evidence type="ECO:0000259" key="6">
    <source>
        <dbReference type="PROSITE" id="PS51063"/>
    </source>
</evidence>
<evidence type="ECO:0000256" key="1">
    <source>
        <dbReference type="ARBA" id="ARBA00023015"/>
    </source>
</evidence>
<protein>
    <submittedName>
        <fullName evidence="7">Crp/Fnr family transcriptional regulator</fullName>
    </submittedName>
</protein>
<keyword evidence="4" id="KW-0804">Transcription</keyword>
<dbReference type="EMBL" id="JAKTTI010000002">
    <property type="protein sequence ID" value="MCH1624333.1"/>
    <property type="molecule type" value="Genomic_DNA"/>
</dbReference>
<evidence type="ECO:0000313" key="7">
    <source>
        <dbReference type="EMBL" id="MCH1624333.1"/>
    </source>
</evidence>
<dbReference type="InterPro" id="IPR050397">
    <property type="entry name" value="Env_Response_Regulators"/>
</dbReference>
<dbReference type="InterPro" id="IPR018490">
    <property type="entry name" value="cNMP-bd_dom_sf"/>
</dbReference>
<dbReference type="Pfam" id="PF00027">
    <property type="entry name" value="cNMP_binding"/>
    <property type="match status" value="1"/>
</dbReference>
<dbReference type="AlphaFoldDB" id="A0AAW5E5F2"/>